<evidence type="ECO:0000313" key="5">
    <source>
        <dbReference type="Proteomes" id="UP000694398"/>
    </source>
</evidence>
<feature type="compositionally biased region" description="Low complexity" evidence="1">
    <location>
        <begin position="127"/>
        <end position="136"/>
    </location>
</feature>
<protein>
    <submittedName>
        <fullName evidence="4">Equatorin-like</fullName>
    </submittedName>
</protein>
<dbReference type="Pfam" id="PF15339">
    <property type="entry name" value="Afaf"/>
    <property type="match status" value="1"/>
</dbReference>
<dbReference type="GO" id="GO:0002079">
    <property type="term" value="C:inner acrosomal membrane"/>
    <property type="evidence" value="ECO:0007669"/>
    <property type="project" value="TreeGrafter"/>
</dbReference>
<dbReference type="GO" id="GO:0060478">
    <property type="term" value="P:acrosomal vesicle exocytosis"/>
    <property type="evidence" value="ECO:0007669"/>
    <property type="project" value="InterPro"/>
</dbReference>
<reference evidence="4" key="2">
    <citation type="submission" date="2025-09" db="UniProtKB">
        <authorList>
            <consortium name="Ensembl"/>
        </authorList>
    </citation>
    <scope>IDENTIFICATION</scope>
</reference>
<dbReference type="PANTHER" id="PTHR36874:SF1">
    <property type="entry name" value="EQUATORIN"/>
    <property type="match status" value="1"/>
</dbReference>
<dbReference type="GO" id="GO:0005886">
    <property type="term" value="C:plasma membrane"/>
    <property type="evidence" value="ECO:0007669"/>
    <property type="project" value="InterPro"/>
</dbReference>
<feature type="chain" id="PRO_5034589476" evidence="3">
    <location>
        <begin position="20"/>
        <end position="272"/>
    </location>
</feature>
<keyword evidence="2" id="KW-0812">Transmembrane</keyword>
<feature type="transmembrane region" description="Helical" evidence="2">
    <location>
        <begin position="190"/>
        <end position="216"/>
    </location>
</feature>
<gene>
    <name evidence="4" type="primary">LOC102024450</name>
</gene>
<evidence type="ECO:0000256" key="1">
    <source>
        <dbReference type="SAM" id="MobiDB-lite"/>
    </source>
</evidence>
<dbReference type="GO" id="GO:0007342">
    <property type="term" value="P:fusion of sperm to egg plasma membrane involved in single fertilization"/>
    <property type="evidence" value="ECO:0007669"/>
    <property type="project" value="InterPro"/>
</dbReference>
<keyword evidence="5" id="KW-1185">Reference proteome</keyword>
<sequence length="272" mass="30466">MNFILFIFLSGFFFSGVSNLKPNMKDAMEHDKEEENLANDFNAHGAKRNTEADPPEQEGQAPTDNDKTSHQYKDTRQYEFVTQNPNSNDSEITVKATTDLTFALKNYKINTTTEIPTTEEHEPIASPQKTKQKTTPTVPALWTKLVEAVSGTTVGTGDKDQLFQPIPSSDENDTSAEDHLPGLEDFKLTLILGLTLITLIIVIILLAFCIAVLFKLGNLNCKRRKRQYFINPELAKRSYFHPSKDVSDTSFSKSTQSSTFEDTSSSDPRKST</sequence>
<reference evidence="4" key="1">
    <citation type="submission" date="2025-08" db="UniProtKB">
        <authorList>
            <consortium name="Ensembl"/>
        </authorList>
    </citation>
    <scope>IDENTIFICATION</scope>
</reference>
<dbReference type="PANTHER" id="PTHR36874">
    <property type="entry name" value="EQUATORIN"/>
    <property type="match status" value="1"/>
</dbReference>
<keyword evidence="2" id="KW-0472">Membrane</keyword>
<dbReference type="Ensembl" id="ENSCLAT00000002830.1">
    <property type="protein sequence ID" value="ENSCLAP00000002774.1"/>
    <property type="gene ID" value="ENSCLAG00000001999.1"/>
</dbReference>
<keyword evidence="2" id="KW-1133">Transmembrane helix</keyword>
<dbReference type="OMA" id="SHKNIQR"/>
<dbReference type="InterPro" id="IPR029282">
    <property type="entry name" value="Eqtn/Afaf"/>
</dbReference>
<dbReference type="GeneTree" id="ENSGT00390000010786"/>
<feature type="region of interest" description="Disordered" evidence="1">
    <location>
        <begin position="45"/>
        <end position="71"/>
    </location>
</feature>
<evidence type="ECO:0000256" key="3">
    <source>
        <dbReference type="SAM" id="SignalP"/>
    </source>
</evidence>
<evidence type="ECO:0000256" key="2">
    <source>
        <dbReference type="SAM" id="Phobius"/>
    </source>
</evidence>
<feature type="region of interest" description="Disordered" evidence="1">
    <location>
        <begin position="117"/>
        <end position="136"/>
    </location>
</feature>
<dbReference type="Proteomes" id="UP000694398">
    <property type="component" value="Unassembled WGS sequence"/>
</dbReference>
<name>A0A8C2UQE2_CHILA</name>
<keyword evidence="3" id="KW-0732">Signal</keyword>
<dbReference type="GO" id="GO:0002081">
    <property type="term" value="C:outer acrosomal membrane"/>
    <property type="evidence" value="ECO:0007669"/>
    <property type="project" value="TreeGrafter"/>
</dbReference>
<feature type="compositionally biased region" description="Low complexity" evidence="1">
    <location>
        <begin position="248"/>
        <end position="259"/>
    </location>
</feature>
<feature type="region of interest" description="Disordered" evidence="1">
    <location>
        <begin position="242"/>
        <end position="272"/>
    </location>
</feature>
<proteinExistence type="predicted"/>
<organism evidence="4 5">
    <name type="scientific">Chinchilla lanigera</name>
    <name type="common">Long-tailed chinchilla</name>
    <name type="synonym">Chinchilla villidera</name>
    <dbReference type="NCBI Taxonomy" id="34839"/>
    <lineage>
        <taxon>Eukaryota</taxon>
        <taxon>Metazoa</taxon>
        <taxon>Chordata</taxon>
        <taxon>Craniata</taxon>
        <taxon>Vertebrata</taxon>
        <taxon>Euteleostomi</taxon>
        <taxon>Mammalia</taxon>
        <taxon>Eutheria</taxon>
        <taxon>Euarchontoglires</taxon>
        <taxon>Glires</taxon>
        <taxon>Rodentia</taxon>
        <taxon>Hystricomorpha</taxon>
        <taxon>Chinchillidae</taxon>
        <taxon>Chinchilla</taxon>
    </lineage>
</organism>
<dbReference type="AlphaFoldDB" id="A0A8C2UQE2"/>
<evidence type="ECO:0000313" key="4">
    <source>
        <dbReference type="Ensembl" id="ENSCLAP00000002774.1"/>
    </source>
</evidence>
<feature type="signal peptide" evidence="3">
    <location>
        <begin position="1"/>
        <end position="19"/>
    </location>
</feature>
<accession>A0A8C2UQE2</accession>
<dbReference type="GO" id="GO:0006897">
    <property type="term" value="P:endocytosis"/>
    <property type="evidence" value="ECO:0007669"/>
    <property type="project" value="InterPro"/>
</dbReference>
<feature type="region of interest" description="Disordered" evidence="1">
    <location>
        <begin position="156"/>
        <end position="178"/>
    </location>
</feature>